<dbReference type="Gene3D" id="3.20.20.30">
    <property type="entry name" value="Luciferase-like domain"/>
    <property type="match status" value="1"/>
</dbReference>
<dbReference type="InterPro" id="IPR050172">
    <property type="entry name" value="SsuD_RutA_monooxygenase"/>
</dbReference>
<accession>A0A1S1HK91</accession>
<evidence type="ECO:0000313" key="6">
    <source>
        <dbReference type="EMBL" id="OHT21861.1"/>
    </source>
</evidence>
<keyword evidence="1" id="KW-0285">Flavoprotein</keyword>
<evidence type="ECO:0000256" key="1">
    <source>
        <dbReference type="ARBA" id="ARBA00022630"/>
    </source>
</evidence>
<keyword evidence="4 6" id="KW-0503">Monooxygenase</keyword>
<dbReference type="RefSeq" id="WP_070934830.1">
    <property type="nucleotide sequence ID" value="NZ_MIPT01000001.1"/>
</dbReference>
<comment type="caution">
    <text evidence="6">The sequence shown here is derived from an EMBL/GenBank/DDBJ whole genome shotgun (WGS) entry which is preliminary data.</text>
</comment>
<dbReference type="OrthoDB" id="5728724at2"/>
<dbReference type="GO" id="GO:0046306">
    <property type="term" value="P:alkanesulfonate catabolic process"/>
    <property type="evidence" value="ECO:0007669"/>
    <property type="project" value="TreeGrafter"/>
</dbReference>
<dbReference type="PANTHER" id="PTHR42847">
    <property type="entry name" value="ALKANESULFONATE MONOOXYGENASE"/>
    <property type="match status" value="1"/>
</dbReference>
<feature type="domain" description="Luciferase-like" evidence="5">
    <location>
        <begin position="20"/>
        <end position="241"/>
    </location>
</feature>
<dbReference type="InterPro" id="IPR019921">
    <property type="entry name" value="Lucif-like_OxRdtase_Rv2161c"/>
</dbReference>
<dbReference type="EC" id="1.14.99.46" evidence="6"/>
<protein>
    <submittedName>
        <fullName evidence="6">Pyrimidine monooxygenase RutA</fullName>
        <ecNumber evidence="6">1.14.99.46</ecNumber>
    </submittedName>
</protein>
<dbReference type="GO" id="GO:0008726">
    <property type="term" value="F:alkanesulfonate monooxygenase activity"/>
    <property type="evidence" value="ECO:0007669"/>
    <property type="project" value="TreeGrafter"/>
</dbReference>
<name>A0A1S1HK91_9SPHN</name>
<keyword evidence="7" id="KW-1185">Reference proteome</keyword>
<evidence type="ECO:0000256" key="2">
    <source>
        <dbReference type="ARBA" id="ARBA00022643"/>
    </source>
</evidence>
<keyword evidence="3 6" id="KW-0560">Oxidoreductase</keyword>
<evidence type="ECO:0000259" key="5">
    <source>
        <dbReference type="Pfam" id="PF00296"/>
    </source>
</evidence>
<gene>
    <name evidence="6" type="primary">rutA_2</name>
    <name evidence="6" type="ORF">BHE75_03873</name>
</gene>
<dbReference type="InterPro" id="IPR036661">
    <property type="entry name" value="Luciferase-like_sf"/>
</dbReference>
<evidence type="ECO:0000256" key="4">
    <source>
        <dbReference type="ARBA" id="ARBA00023033"/>
    </source>
</evidence>
<dbReference type="GO" id="GO:0052614">
    <property type="term" value="F:uracil oxygenase activity"/>
    <property type="evidence" value="ECO:0007669"/>
    <property type="project" value="UniProtKB-EC"/>
</dbReference>
<keyword evidence="2" id="KW-0288">FMN</keyword>
<evidence type="ECO:0000313" key="7">
    <source>
        <dbReference type="Proteomes" id="UP000179467"/>
    </source>
</evidence>
<sequence length="303" mass="33170">MKRDIRVSLGLIGLETLFGGDIRAAIDWLAVAEEIGIDGVTLTDHVVMGEALENYPYGPFPMPLDWPWWEPIALLSAIAQATKRVRLQTAILISPLRPAVLLAKQLATLDVLSGGRVSIGLGVGWQKEEYEASGVPWEGRFGLMIEQIEVARALWRDAPAAYHGRTVSFDRIHSRPFPVQQRIPIMLGIAPSERNVARIADHADGWLPIQADVPSIAEGIARLRDAFAERGRDPASLMVRAVPRAAKGDNGRPNMDRTLDNARAMVEAGVTEIELFPLHFARDRAGAEALVEKLAAFKASLTP</sequence>
<dbReference type="NCBIfam" id="TIGR03619">
    <property type="entry name" value="F420_Rv2161c"/>
    <property type="match status" value="1"/>
</dbReference>
<proteinExistence type="predicted"/>
<dbReference type="InterPro" id="IPR011251">
    <property type="entry name" value="Luciferase-like_dom"/>
</dbReference>
<organism evidence="6 7">
    <name type="scientific">Edaphosphingomonas haloaromaticamans</name>
    <dbReference type="NCBI Taxonomy" id="653954"/>
    <lineage>
        <taxon>Bacteria</taxon>
        <taxon>Pseudomonadati</taxon>
        <taxon>Pseudomonadota</taxon>
        <taxon>Alphaproteobacteria</taxon>
        <taxon>Sphingomonadales</taxon>
        <taxon>Rhizorhabdaceae</taxon>
        <taxon>Edaphosphingomonas</taxon>
    </lineage>
</organism>
<dbReference type="AlphaFoldDB" id="A0A1S1HK91"/>
<dbReference type="Proteomes" id="UP000179467">
    <property type="component" value="Unassembled WGS sequence"/>
</dbReference>
<dbReference type="Pfam" id="PF00296">
    <property type="entry name" value="Bac_luciferase"/>
    <property type="match status" value="1"/>
</dbReference>
<dbReference type="EMBL" id="MIPT01000001">
    <property type="protein sequence ID" value="OHT21861.1"/>
    <property type="molecule type" value="Genomic_DNA"/>
</dbReference>
<reference evidence="6 7" key="1">
    <citation type="submission" date="2016-09" db="EMBL/GenBank/DDBJ databases">
        <title>Metabolic pathway, cell adaptation mechanisms and a novel monoxygenase revealed through proteogenomic-transcription analysis of a Sphingomonas haloaromaticamans strain degrading the fungicide ortho-phenylphenol.</title>
        <authorList>
            <person name="Perruchon C."/>
            <person name="Papadopoulou E.S."/>
            <person name="Rousidou C."/>
            <person name="Vasileiadis S."/>
            <person name="Tanou G."/>
            <person name="Amoutzias G."/>
            <person name="Molassiotis A."/>
            <person name="Karpouzas D.G."/>
        </authorList>
    </citation>
    <scope>NUCLEOTIDE SEQUENCE [LARGE SCALE GENOMIC DNA]</scope>
    <source>
        <strain evidence="6 7">P3</strain>
    </source>
</reference>
<dbReference type="PANTHER" id="PTHR42847:SF4">
    <property type="entry name" value="ALKANESULFONATE MONOOXYGENASE-RELATED"/>
    <property type="match status" value="1"/>
</dbReference>
<dbReference type="SUPFAM" id="SSF51679">
    <property type="entry name" value="Bacterial luciferase-like"/>
    <property type="match status" value="1"/>
</dbReference>
<evidence type="ECO:0000256" key="3">
    <source>
        <dbReference type="ARBA" id="ARBA00023002"/>
    </source>
</evidence>